<dbReference type="InterPro" id="IPR036724">
    <property type="entry name" value="Cobalamin-bd_sf"/>
</dbReference>
<dbReference type="EMBL" id="SKBM01000002">
    <property type="protein sequence ID" value="TCZ65997.1"/>
    <property type="molecule type" value="Genomic_DNA"/>
</dbReference>
<evidence type="ECO:0000313" key="2">
    <source>
        <dbReference type="EMBL" id="TCZ65997.1"/>
    </source>
</evidence>
<dbReference type="AlphaFoldDB" id="A0A4R4DUQ1"/>
<dbReference type="GO" id="GO:0046872">
    <property type="term" value="F:metal ion binding"/>
    <property type="evidence" value="ECO:0007669"/>
    <property type="project" value="InterPro"/>
</dbReference>
<dbReference type="Pfam" id="PF02310">
    <property type="entry name" value="B12-binding"/>
    <property type="match status" value="1"/>
</dbReference>
<dbReference type="Gene3D" id="3.40.50.280">
    <property type="entry name" value="Cobalamin-binding domain"/>
    <property type="match status" value="1"/>
</dbReference>
<dbReference type="RefSeq" id="WP_132284255.1">
    <property type="nucleotide sequence ID" value="NZ_SKBM01000002.1"/>
</dbReference>
<sequence>MVALGYSAATRHRAEAQARPAPVLHAVPLLLEPDRRGARRAALARAVEDAVLPRLLLACRAAAARQAAATPLGPAEVERFCRLLIADDTAAIAAEVHGLRADGVPLGRLCLDLLAPAARRLGEAWESDGCDFATVTLGLMRMQHLLRDASPDFLRDAPRRARPRRILLANPPGEQHGFGRDMLEGFFRQGGWEVWDPPPRSAEAFAALVRREAFEVVGLSAGAEARLPAVAACIRAVRQSPRNRRAGIMVGGAIFLARPDCVALVGADATATDGQQAVLQAEHMLSLATHWD</sequence>
<keyword evidence="3" id="KW-1185">Reference proteome</keyword>
<dbReference type="GO" id="GO:0031419">
    <property type="term" value="F:cobalamin binding"/>
    <property type="evidence" value="ECO:0007669"/>
    <property type="project" value="InterPro"/>
</dbReference>
<feature type="domain" description="B12-binding" evidence="1">
    <location>
        <begin position="163"/>
        <end position="292"/>
    </location>
</feature>
<reference evidence="2 3" key="1">
    <citation type="submission" date="2019-03" db="EMBL/GenBank/DDBJ databases">
        <title>Paracraurococcus aquatilis NE82 genome sequence.</title>
        <authorList>
            <person name="Zhao Y."/>
            <person name="Du Z."/>
        </authorList>
    </citation>
    <scope>NUCLEOTIDE SEQUENCE [LARGE SCALE GENOMIC DNA]</scope>
    <source>
        <strain evidence="2 3">NE82</strain>
    </source>
</reference>
<name>A0A4R4DUQ1_9PROT</name>
<dbReference type="CDD" id="cd02065">
    <property type="entry name" value="B12-binding_like"/>
    <property type="match status" value="1"/>
</dbReference>
<dbReference type="SUPFAM" id="SSF52242">
    <property type="entry name" value="Cobalamin (vitamin B12)-binding domain"/>
    <property type="match status" value="1"/>
</dbReference>
<dbReference type="Proteomes" id="UP000295023">
    <property type="component" value="Unassembled WGS sequence"/>
</dbReference>
<accession>A0A4R4DUQ1</accession>
<organism evidence="2 3">
    <name type="scientific">Roseicella aquatilis</name>
    <dbReference type="NCBI Taxonomy" id="2527868"/>
    <lineage>
        <taxon>Bacteria</taxon>
        <taxon>Pseudomonadati</taxon>
        <taxon>Pseudomonadota</taxon>
        <taxon>Alphaproteobacteria</taxon>
        <taxon>Acetobacterales</taxon>
        <taxon>Roseomonadaceae</taxon>
        <taxon>Roseicella</taxon>
    </lineage>
</organism>
<dbReference type="InterPro" id="IPR006158">
    <property type="entry name" value="Cobalamin-bd"/>
</dbReference>
<dbReference type="OrthoDB" id="5498228at2"/>
<protein>
    <submittedName>
        <fullName evidence="2">Cobalamin B12-binding domain-containing protein</fullName>
    </submittedName>
</protein>
<evidence type="ECO:0000313" key="3">
    <source>
        <dbReference type="Proteomes" id="UP000295023"/>
    </source>
</evidence>
<gene>
    <name evidence="2" type="ORF">EXY23_02635</name>
</gene>
<proteinExistence type="predicted"/>
<evidence type="ECO:0000259" key="1">
    <source>
        <dbReference type="PROSITE" id="PS51332"/>
    </source>
</evidence>
<dbReference type="PROSITE" id="PS51332">
    <property type="entry name" value="B12_BINDING"/>
    <property type="match status" value="1"/>
</dbReference>
<comment type="caution">
    <text evidence="2">The sequence shown here is derived from an EMBL/GenBank/DDBJ whole genome shotgun (WGS) entry which is preliminary data.</text>
</comment>